<evidence type="ECO:0000259" key="3">
    <source>
        <dbReference type="PROSITE" id="PS50263"/>
    </source>
</evidence>
<evidence type="ECO:0000313" key="5">
    <source>
        <dbReference type="Proteomes" id="UP000008871"/>
    </source>
</evidence>
<dbReference type="PANTHER" id="PTHR23088">
    <property type="entry name" value="NITRILASE-RELATED"/>
    <property type="match status" value="1"/>
</dbReference>
<dbReference type="PROSITE" id="PS01227">
    <property type="entry name" value="UPF0012"/>
    <property type="match status" value="1"/>
</dbReference>
<feature type="domain" description="CN hydrolase" evidence="3">
    <location>
        <begin position="8"/>
        <end position="258"/>
    </location>
</feature>
<dbReference type="PANTHER" id="PTHR23088:SF27">
    <property type="entry name" value="DEAMINATED GLUTATHIONE AMIDASE"/>
    <property type="match status" value="1"/>
</dbReference>
<dbReference type="CDD" id="cd07572">
    <property type="entry name" value="nit"/>
    <property type="match status" value="1"/>
</dbReference>
<gene>
    <name evidence="4" type="ordered locus">ABO_0535</name>
</gene>
<sequence length="285" mass="30821">MMEPDAVVHVAAIQMTSVESAKANLEQAAQLLQEAHDQGASLAVLPENFAGYGVDYRALAAEYERLEQWLCEQASRLGMAIIGGSIPSLTRPDGEPVPAPRVRTRSLAVSSEGQVVGRYDKLHLFDAQVHDAQGQYRESDFFEPGEAIVTAPLGGVQVGLAICYDLRFPALAQRLTSAGAELLVYPSAFTAVTGKAHWELLLRATAVQTGCYVLGANQCGQHSPRRASYGHSMLVSPWGDVVASLGNAPGVLVTPLDLATLYELRQRMPVQQHQRLRIEGPYDTN</sequence>
<evidence type="ECO:0000256" key="2">
    <source>
        <dbReference type="ARBA" id="ARBA00022801"/>
    </source>
</evidence>
<dbReference type="SUPFAM" id="SSF56317">
    <property type="entry name" value="Carbon-nitrogen hydrolase"/>
    <property type="match status" value="1"/>
</dbReference>
<dbReference type="OrthoDB" id="9811121at2"/>
<keyword evidence="2 4" id="KW-0378">Hydrolase</keyword>
<protein>
    <submittedName>
        <fullName evidence="4">Carbon-nitrogen hydrolase family protein</fullName>
    </submittedName>
</protein>
<dbReference type="EMBL" id="AM286690">
    <property type="protein sequence ID" value="CAL15983.1"/>
    <property type="molecule type" value="Genomic_DNA"/>
</dbReference>
<organism evidence="4 5">
    <name type="scientific">Alcanivorax borkumensis (strain ATCC 700651 / DSM 11573 / NCIMB 13689 / SK2)</name>
    <dbReference type="NCBI Taxonomy" id="393595"/>
    <lineage>
        <taxon>Bacteria</taxon>
        <taxon>Pseudomonadati</taxon>
        <taxon>Pseudomonadota</taxon>
        <taxon>Gammaproteobacteria</taxon>
        <taxon>Oceanospirillales</taxon>
        <taxon>Alcanivoracaceae</taxon>
        <taxon>Alcanivorax</taxon>
    </lineage>
</organism>
<dbReference type="RefSeq" id="WP_011587821.1">
    <property type="nucleotide sequence ID" value="NC_008260.1"/>
</dbReference>
<dbReference type="KEGG" id="abo:ABO_0535"/>
<dbReference type="GO" id="GO:0016811">
    <property type="term" value="F:hydrolase activity, acting on carbon-nitrogen (but not peptide) bonds, in linear amides"/>
    <property type="evidence" value="ECO:0007669"/>
    <property type="project" value="InterPro"/>
</dbReference>
<dbReference type="InterPro" id="IPR003010">
    <property type="entry name" value="C-N_Hydrolase"/>
</dbReference>
<dbReference type="InterPro" id="IPR001110">
    <property type="entry name" value="UPF0012_CS"/>
</dbReference>
<dbReference type="Proteomes" id="UP000008871">
    <property type="component" value="Chromosome"/>
</dbReference>
<dbReference type="eggNOG" id="COG0388">
    <property type="taxonomic scope" value="Bacteria"/>
</dbReference>
<dbReference type="Pfam" id="PF00795">
    <property type="entry name" value="CN_hydrolase"/>
    <property type="match status" value="1"/>
</dbReference>
<comment type="similarity">
    <text evidence="1">Belongs to the carbon-nitrogen hydrolase superfamily. NIT1/NIT2 family.</text>
</comment>
<dbReference type="InterPro" id="IPR036526">
    <property type="entry name" value="C-N_Hydrolase_sf"/>
</dbReference>
<keyword evidence="5" id="KW-1185">Reference proteome</keyword>
<proteinExistence type="inferred from homology"/>
<evidence type="ECO:0000256" key="1">
    <source>
        <dbReference type="ARBA" id="ARBA00010613"/>
    </source>
</evidence>
<reference evidence="4 5" key="1">
    <citation type="journal article" date="2006" name="Nat. Biotechnol.">
        <title>Genome sequence of the ubiquitous hydrocarbon-degrading marine bacterium Alcanivorax borkumensis.</title>
        <authorList>
            <person name="Schneiker S."/>
            <person name="Martins dos Santos V.A.P."/>
            <person name="Bartels D."/>
            <person name="Bekel T."/>
            <person name="Brecht M."/>
            <person name="Buhrmester J."/>
            <person name="Chernikova T.N."/>
            <person name="Denaro R."/>
            <person name="Ferrer M."/>
            <person name="Gertler C."/>
            <person name="Goesmann A."/>
            <person name="Golyshina O.V."/>
            <person name="Kaminski F."/>
            <person name="Khachane A.N."/>
            <person name="Lang S."/>
            <person name="Linke B."/>
            <person name="McHardy A.C."/>
            <person name="Meyer F."/>
            <person name="Nechitaylo T."/>
            <person name="Puehler A."/>
            <person name="Regenhardt D."/>
            <person name="Rupp O."/>
            <person name="Sabirova J.S."/>
            <person name="Selbitschka W."/>
            <person name="Yakimov M.M."/>
            <person name="Timmis K.N."/>
            <person name="Vorhoelter F.-J."/>
            <person name="Weidner S."/>
            <person name="Kaiser O."/>
            <person name="Golyshin P.N."/>
        </authorList>
    </citation>
    <scope>NUCLEOTIDE SEQUENCE [LARGE SCALE GENOMIC DNA]</scope>
    <source>
        <strain evidence="5">ATCC 700651 / DSM 11573 / NCIMB 13689 / SK2</strain>
    </source>
</reference>
<evidence type="ECO:0000313" key="4">
    <source>
        <dbReference type="EMBL" id="CAL15983.1"/>
    </source>
</evidence>
<dbReference type="Gene3D" id="3.60.110.10">
    <property type="entry name" value="Carbon-nitrogen hydrolase"/>
    <property type="match status" value="1"/>
</dbReference>
<name>Q0VS65_ALCBS</name>
<accession>Q0VS65</accession>
<dbReference type="STRING" id="393595.ABO_0535"/>
<dbReference type="HOGENOM" id="CLU_030130_1_2_6"/>
<dbReference type="AlphaFoldDB" id="Q0VS65"/>
<dbReference type="InterPro" id="IPR045254">
    <property type="entry name" value="Nit1/2_C-N_Hydrolase"/>
</dbReference>
<dbReference type="PROSITE" id="PS50263">
    <property type="entry name" value="CN_HYDROLASE"/>
    <property type="match status" value="1"/>
</dbReference>